<dbReference type="SUPFAM" id="SSF52540">
    <property type="entry name" value="P-loop containing nucleoside triphosphate hydrolases"/>
    <property type="match status" value="1"/>
</dbReference>
<dbReference type="SUPFAM" id="SSF50249">
    <property type="entry name" value="Nucleic acid-binding proteins"/>
    <property type="match status" value="1"/>
</dbReference>
<keyword evidence="1" id="KW-0547">Nucleotide-binding</keyword>
<keyword evidence="1" id="KW-0234">DNA repair</keyword>
<evidence type="ECO:0000256" key="1">
    <source>
        <dbReference type="RuleBase" id="RU363044"/>
    </source>
</evidence>
<comment type="cofactor">
    <cofactor evidence="1">
        <name>Mg(2+)</name>
        <dbReference type="ChEBI" id="CHEBI:18420"/>
    </cofactor>
</comment>
<comment type="caution">
    <text evidence="3">The sequence shown here is derived from an EMBL/GenBank/DDBJ whole genome shotgun (WGS) entry which is preliminary data.</text>
</comment>
<keyword evidence="1" id="KW-0378">Hydrolase</keyword>
<dbReference type="EC" id="5.6.2.3" evidence="1"/>
<evidence type="ECO:0000259" key="2">
    <source>
        <dbReference type="Pfam" id="PF05970"/>
    </source>
</evidence>
<dbReference type="GO" id="GO:0043139">
    <property type="term" value="F:5'-3' DNA helicase activity"/>
    <property type="evidence" value="ECO:0007669"/>
    <property type="project" value="UniProtKB-EC"/>
</dbReference>
<keyword evidence="1" id="KW-0227">DNA damage</keyword>
<organism evidence="3 4">
    <name type="scientific">Rhododendron griersonianum</name>
    <dbReference type="NCBI Taxonomy" id="479676"/>
    <lineage>
        <taxon>Eukaryota</taxon>
        <taxon>Viridiplantae</taxon>
        <taxon>Streptophyta</taxon>
        <taxon>Embryophyta</taxon>
        <taxon>Tracheophyta</taxon>
        <taxon>Spermatophyta</taxon>
        <taxon>Magnoliopsida</taxon>
        <taxon>eudicotyledons</taxon>
        <taxon>Gunneridae</taxon>
        <taxon>Pentapetalae</taxon>
        <taxon>asterids</taxon>
        <taxon>Ericales</taxon>
        <taxon>Ericaceae</taxon>
        <taxon>Ericoideae</taxon>
        <taxon>Rhodoreae</taxon>
        <taxon>Rhododendron</taxon>
    </lineage>
</organism>
<accession>A0AAV6JMG1</accession>
<dbReference type="Gene3D" id="2.40.50.140">
    <property type="entry name" value="Nucleic acid-binding proteins"/>
    <property type="match status" value="2"/>
</dbReference>
<comment type="catalytic activity">
    <reaction evidence="1">
        <text>ATP + H2O = ADP + phosphate + H(+)</text>
        <dbReference type="Rhea" id="RHEA:13065"/>
        <dbReference type="ChEBI" id="CHEBI:15377"/>
        <dbReference type="ChEBI" id="CHEBI:15378"/>
        <dbReference type="ChEBI" id="CHEBI:30616"/>
        <dbReference type="ChEBI" id="CHEBI:43474"/>
        <dbReference type="ChEBI" id="CHEBI:456216"/>
        <dbReference type="EC" id="5.6.2.3"/>
    </reaction>
</comment>
<dbReference type="EMBL" id="JACTNZ010000007">
    <property type="protein sequence ID" value="KAG5540525.1"/>
    <property type="molecule type" value="Genomic_DNA"/>
</dbReference>
<feature type="domain" description="DNA helicase Pif1-like DEAD-box helicase" evidence="2">
    <location>
        <begin position="217"/>
        <end position="387"/>
    </location>
</feature>
<name>A0AAV6JMG1_9ERIC</name>
<dbReference type="InterPro" id="IPR012340">
    <property type="entry name" value="NA-bd_OB-fold"/>
</dbReference>
<dbReference type="Proteomes" id="UP000823749">
    <property type="component" value="Chromosome 7"/>
</dbReference>
<dbReference type="GO" id="GO:0000723">
    <property type="term" value="P:telomere maintenance"/>
    <property type="evidence" value="ECO:0007669"/>
    <property type="project" value="InterPro"/>
</dbReference>
<protein>
    <recommendedName>
        <fullName evidence="1">ATP-dependent DNA helicase</fullName>
        <ecNumber evidence="1">5.6.2.3</ecNumber>
    </recommendedName>
</protein>
<proteinExistence type="inferred from homology"/>
<dbReference type="PANTHER" id="PTHR10492">
    <property type="match status" value="1"/>
</dbReference>
<keyword evidence="1" id="KW-0067">ATP-binding</keyword>
<dbReference type="GO" id="GO:0006281">
    <property type="term" value="P:DNA repair"/>
    <property type="evidence" value="ECO:0007669"/>
    <property type="project" value="UniProtKB-KW"/>
</dbReference>
<keyword evidence="4" id="KW-1185">Reference proteome</keyword>
<evidence type="ECO:0000313" key="3">
    <source>
        <dbReference type="EMBL" id="KAG5540525.1"/>
    </source>
</evidence>
<dbReference type="Pfam" id="PF05970">
    <property type="entry name" value="PIF1"/>
    <property type="match status" value="1"/>
</dbReference>
<dbReference type="GO" id="GO:0006310">
    <property type="term" value="P:DNA recombination"/>
    <property type="evidence" value="ECO:0007669"/>
    <property type="project" value="UniProtKB-KW"/>
</dbReference>
<keyword evidence="1" id="KW-0347">Helicase</keyword>
<keyword evidence="1" id="KW-0233">DNA recombination</keyword>
<dbReference type="PANTHER" id="PTHR10492:SF94">
    <property type="entry name" value="ATP-DEPENDENT DNA HELICASE"/>
    <property type="match status" value="1"/>
</dbReference>
<dbReference type="AlphaFoldDB" id="A0AAV6JMG1"/>
<dbReference type="Gene3D" id="3.40.50.300">
    <property type="entry name" value="P-loop containing nucleotide triphosphate hydrolases"/>
    <property type="match status" value="1"/>
</dbReference>
<reference evidence="3" key="1">
    <citation type="submission" date="2020-08" db="EMBL/GenBank/DDBJ databases">
        <title>Plant Genome Project.</title>
        <authorList>
            <person name="Zhang R.-G."/>
        </authorList>
    </citation>
    <scope>NUCLEOTIDE SEQUENCE</scope>
    <source>
        <strain evidence="3">WSP0</strain>
        <tissue evidence="3">Leaf</tissue>
    </source>
</reference>
<dbReference type="GO" id="GO:0005524">
    <property type="term" value="F:ATP binding"/>
    <property type="evidence" value="ECO:0007669"/>
    <property type="project" value="UniProtKB-KW"/>
</dbReference>
<comment type="similarity">
    <text evidence="1">Belongs to the helicase family.</text>
</comment>
<dbReference type="GO" id="GO:0016787">
    <property type="term" value="F:hydrolase activity"/>
    <property type="evidence" value="ECO:0007669"/>
    <property type="project" value="UniProtKB-KW"/>
</dbReference>
<evidence type="ECO:0000313" key="4">
    <source>
        <dbReference type="Proteomes" id="UP000823749"/>
    </source>
</evidence>
<sequence>MNANHQRAKEKKLLYQNFPEEYVWDGQSRIWHERKQKEVIGRIVTANPREGERYYLRLLLTHVPGPTSYAYLQTVEGITYNSFGEAAIAHGLLDADDSNEKCMQEACAYQMPISLRQLFCTILIYCNPANPTELFFKFEDDMIEDYISLQKLTKDQARQQLLSALNSELQSMGKSLRDYHLSHLLDIQIDHQLISREIQDETDLQISEEDLRSFTVLNAEQTMAYNEILDAVFNTKSKSFFIDGPGGTGKTFLYRAVLATVQSQQKIALATATSGVAASILPNGRTAHSRFKIPIATNGKLSCKVGKQTGLATLLRQTALIIWDEASMANKQSIEVLDSLLRDITENDTLFGGKVVVLGGDFRQVLPVIAKGSHEDCINASLVQMALNILRLREITLTARNYTIEAIVIEKSIPRKSTKGSSQYQRFVLQDIEGTKIQATVFGTDIRVFENTLKLFHVYSITNAAINLTVERFRFLEQNCQLIINARTPVQEIKVDGLTQRSIQFALTPIAMLHQINDLNATLVGERKPANNSHVVDVKIVDQRPHTCYTGHIWLHLNAQTPETIALQSWCAANAAKIRQLPPMTTMQRLLITAGTSSSNAPVKIINLPSSVEKAQLINIEGTVKVTDFNQQFYYLACSMCNKASNAYQDTDLWCNYCAVKVPPLIRHGVPIQPGVRWESHPDYLPWFSIVSHLRVSPRPVEVPYTESAEERNAAAFGLCFGWD</sequence>
<dbReference type="InterPro" id="IPR027417">
    <property type="entry name" value="P-loop_NTPase"/>
</dbReference>
<gene>
    <name evidence="3" type="ORF">RHGRI_020666</name>
</gene>
<dbReference type="InterPro" id="IPR010285">
    <property type="entry name" value="DNA_helicase_pif1-like_DEAD"/>
</dbReference>